<gene>
    <name evidence="1" type="ORF">SAMN04488528_100854</name>
</gene>
<dbReference type="EMBL" id="FOKI01000008">
    <property type="protein sequence ID" value="SFA99298.1"/>
    <property type="molecule type" value="Genomic_DNA"/>
</dbReference>
<dbReference type="Pfam" id="PF06249">
    <property type="entry name" value="EutQ"/>
    <property type="match status" value="1"/>
</dbReference>
<dbReference type="OrthoDB" id="3828611at2"/>
<dbReference type="STRING" id="84698.SAMN04488528_100854"/>
<name>A0A1I0XGC6_9CLOT</name>
<keyword evidence="2" id="KW-1185">Reference proteome</keyword>
<proteinExistence type="predicted"/>
<reference evidence="1 2" key="1">
    <citation type="submission" date="2016-10" db="EMBL/GenBank/DDBJ databases">
        <authorList>
            <person name="de Groot N.N."/>
        </authorList>
    </citation>
    <scope>NUCLEOTIDE SEQUENCE [LARGE SCALE GENOMIC DNA]</scope>
    <source>
        <strain evidence="1 2">DSM 12271</strain>
    </source>
</reference>
<dbReference type="PANTHER" id="PTHR36169:SF1">
    <property type="entry name" value="ACETATE KINASE EUTQ"/>
    <property type="match status" value="1"/>
</dbReference>
<dbReference type="AlphaFoldDB" id="A0A1I0XGC6"/>
<dbReference type="PANTHER" id="PTHR36169">
    <property type="entry name" value="ETHANOLAMINE UTILIZATION PROTEIN EUTQ"/>
    <property type="match status" value="1"/>
</dbReference>
<evidence type="ECO:0000313" key="2">
    <source>
        <dbReference type="Proteomes" id="UP000198619"/>
    </source>
</evidence>
<organism evidence="1 2">
    <name type="scientific">Clostridium frigidicarnis</name>
    <dbReference type="NCBI Taxonomy" id="84698"/>
    <lineage>
        <taxon>Bacteria</taxon>
        <taxon>Bacillati</taxon>
        <taxon>Bacillota</taxon>
        <taxon>Clostridia</taxon>
        <taxon>Eubacteriales</taxon>
        <taxon>Clostridiaceae</taxon>
        <taxon>Clostridium</taxon>
    </lineage>
</organism>
<dbReference type="InterPro" id="IPR010424">
    <property type="entry name" value="EutQ"/>
</dbReference>
<dbReference type="Proteomes" id="UP000198619">
    <property type="component" value="Unassembled WGS sequence"/>
</dbReference>
<evidence type="ECO:0000313" key="1">
    <source>
        <dbReference type="EMBL" id="SFA99298.1"/>
    </source>
</evidence>
<dbReference type="InterPro" id="IPR014710">
    <property type="entry name" value="RmlC-like_jellyroll"/>
</dbReference>
<sequence>MRKLICAKDVEALILKKEKVFYVDGSEIITPAAQDFAKNNEIVFTTEAPAPKKQHLGVKKSPGIDGMDSEMILNLFRTMMDKGLLQEILECLKPKNLLFEAECDTSGLKVVRGSTVKMDAFDTGNPNARVYFQELVSKEESKMSAGFLIIENSKFDWELTYEEIDYVIEGTLTVEINGKTYTAYPGDVLFVPSGSKVVWGSPDKARIFYTTYPANWADLL</sequence>
<accession>A0A1I0XGC6</accession>
<dbReference type="CDD" id="cd02228">
    <property type="entry name" value="cupin_EutQ"/>
    <property type="match status" value="1"/>
</dbReference>
<dbReference type="SUPFAM" id="SSF51182">
    <property type="entry name" value="RmlC-like cupins"/>
    <property type="match status" value="1"/>
</dbReference>
<dbReference type="InterPro" id="IPR011051">
    <property type="entry name" value="RmlC_Cupin_sf"/>
</dbReference>
<protein>
    <submittedName>
        <fullName evidence="1">Ethanolamine utilization protein EutQ</fullName>
    </submittedName>
</protein>
<dbReference type="Gene3D" id="2.60.120.10">
    <property type="entry name" value="Jelly Rolls"/>
    <property type="match status" value="1"/>
</dbReference>
<dbReference type="RefSeq" id="WP_090039975.1">
    <property type="nucleotide sequence ID" value="NZ_FOKI01000008.1"/>
</dbReference>